<dbReference type="Proteomes" id="UP000177376">
    <property type="component" value="Unassembled WGS sequence"/>
</dbReference>
<comment type="caution">
    <text evidence="4">The sequence shown here is derived from an EMBL/GenBank/DDBJ whole genome shotgun (WGS) entry which is preliminary data.</text>
</comment>
<dbReference type="SUPFAM" id="SSF74982">
    <property type="entry name" value="Small protein B (SmpB)"/>
    <property type="match status" value="1"/>
</dbReference>
<dbReference type="NCBIfam" id="NF003843">
    <property type="entry name" value="PRK05422.1"/>
    <property type="match status" value="1"/>
</dbReference>
<dbReference type="InterPro" id="IPR020081">
    <property type="entry name" value="SsrA-bd_prot_CS"/>
</dbReference>
<sequence length="156" mass="17564">MSKGQPKIIAANKDGLFNYEILETYQAGLVLSGPEVKAVKLGQMSLKGSYATIDKNSEVWLLKAHITPYQPAKSAQKKYDPHRPRKLLLRKKEISSLIGKSSYKGLTIIPISVYTKKGLIKVAIALARGKTKIDKRETIKKREAAREIQRTLKQRF</sequence>
<dbReference type="Gene3D" id="2.40.280.10">
    <property type="match status" value="1"/>
</dbReference>
<dbReference type="PANTHER" id="PTHR30308:SF2">
    <property type="entry name" value="SSRA-BINDING PROTEIN"/>
    <property type="match status" value="1"/>
</dbReference>
<evidence type="ECO:0000256" key="2">
    <source>
        <dbReference type="ARBA" id="ARBA00022884"/>
    </source>
</evidence>
<dbReference type="GO" id="GO:0070930">
    <property type="term" value="P:trans-translation-dependent protein tagging"/>
    <property type="evidence" value="ECO:0007669"/>
    <property type="project" value="TreeGrafter"/>
</dbReference>
<gene>
    <name evidence="3" type="primary">smpB</name>
    <name evidence="4" type="ORF">A3A02_01225</name>
</gene>
<evidence type="ECO:0000313" key="4">
    <source>
        <dbReference type="EMBL" id="OGY51918.1"/>
    </source>
</evidence>
<dbReference type="AlphaFoldDB" id="A0A1G1YHT2"/>
<dbReference type="PANTHER" id="PTHR30308">
    <property type="entry name" value="TMRNA-BINDING COMPONENT OF TRANS-TRANSLATION TAGGING COMPLEX"/>
    <property type="match status" value="1"/>
</dbReference>
<name>A0A1G1YHT2_9BACT</name>
<comment type="function">
    <text evidence="3">Required for rescue of stalled ribosomes mediated by trans-translation. Binds to transfer-messenger RNA (tmRNA), required for stable association of tmRNA with ribosomes. tmRNA and SmpB together mimic tRNA shape, replacing the anticodon stem-loop with SmpB. tmRNA is encoded by the ssrA gene; the 2 termini fold to resemble tRNA(Ala) and it encodes a 'tag peptide', a short internal open reading frame. During trans-translation Ala-aminoacylated tmRNA acts like a tRNA, entering the A-site of stalled ribosomes, displacing the stalled mRNA. The ribosome then switches to translate the ORF on the tmRNA; the nascent peptide is terminated with the 'tag peptide' encoded by the tmRNA and targeted for degradation. The ribosome is freed to recommence translation, which seems to be the essential function of trans-translation.</text>
</comment>
<dbReference type="EMBL" id="MHIM01000028">
    <property type="protein sequence ID" value="OGY51918.1"/>
    <property type="molecule type" value="Genomic_DNA"/>
</dbReference>
<keyword evidence="2 3" id="KW-0694">RNA-binding</keyword>
<dbReference type="NCBIfam" id="TIGR00086">
    <property type="entry name" value="smpB"/>
    <property type="match status" value="1"/>
</dbReference>
<evidence type="ECO:0000256" key="1">
    <source>
        <dbReference type="ARBA" id="ARBA00022490"/>
    </source>
</evidence>
<accession>A0A1G1YHT2</accession>
<evidence type="ECO:0000256" key="3">
    <source>
        <dbReference type="HAMAP-Rule" id="MF_00023"/>
    </source>
</evidence>
<comment type="similarity">
    <text evidence="3">Belongs to the SmpB family.</text>
</comment>
<proteinExistence type="inferred from homology"/>
<evidence type="ECO:0000313" key="5">
    <source>
        <dbReference type="Proteomes" id="UP000177376"/>
    </source>
</evidence>
<dbReference type="InterPro" id="IPR000037">
    <property type="entry name" value="SsrA-bd_prot"/>
</dbReference>
<dbReference type="InterPro" id="IPR023620">
    <property type="entry name" value="SmpB"/>
</dbReference>
<organism evidence="4 5">
    <name type="scientific">Candidatus Buchananbacteria bacterium RIFCSPLOWO2_01_FULL_39_33</name>
    <dbReference type="NCBI Taxonomy" id="1797543"/>
    <lineage>
        <taxon>Bacteria</taxon>
        <taxon>Candidatus Buchananiibacteriota</taxon>
    </lineage>
</organism>
<keyword evidence="1 3" id="KW-0963">Cytoplasm</keyword>
<protein>
    <recommendedName>
        <fullName evidence="3">SsrA-binding protein</fullName>
    </recommendedName>
    <alternativeName>
        <fullName evidence="3">Small protein B</fullName>
    </alternativeName>
</protein>
<comment type="subcellular location">
    <subcellularLocation>
        <location evidence="3">Cytoplasm</location>
    </subcellularLocation>
    <text evidence="3">The tmRNA-SmpB complex associates with stalled 70S ribosomes.</text>
</comment>
<dbReference type="GO" id="GO:0070929">
    <property type="term" value="P:trans-translation"/>
    <property type="evidence" value="ECO:0007669"/>
    <property type="project" value="UniProtKB-UniRule"/>
</dbReference>
<dbReference type="PROSITE" id="PS01317">
    <property type="entry name" value="SSRP"/>
    <property type="match status" value="1"/>
</dbReference>
<dbReference type="HAMAP" id="MF_00023">
    <property type="entry name" value="SmpB"/>
    <property type="match status" value="1"/>
</dbReference>
<dbReference type="GO" id="GO:0003723">
    <property type="term" value="F:RNA binding"/>
    <property type="evidence" value="ECO:0007669"/>
    <property type="project" value="UniProtKB-UniRule"/>
</dbReference>
<dbReference type="Pfam" id="PF01668">
    <property type="entry name" value="SmpB"/>
    <property type="match status" value="1"/>
</dbReference>
<reference evidence="4 5" key="1">
    <citation type="journal article" date="2016" name="Nat. Commun.">
        <title>Thousands of microbial genomes shed light on interconnected biogeochemical processes in an aquifer system.</title>
        <authorList>
            <person name="Anantharaman K."/>
            <person name="Brown C.T."/>
            <person name="Hug L.A."/>
            <person name="Sharon I."/>
            <person name="Castelle C.J."/>
            <person name="Probst A.J."/>
            <person name="Thomas B.C."/>
            <person name="Singh A."/>
            <person name="Wilkins M.J."/>
            <person name="Karaoz U."/>
            <person name="Brodie E.L."/>
            <person name="Williams K.H."/>
            <person name="Hubbard S.S."/>
            <person name="Banfield J.F."/>
        </authorList>
    </citation>
    <scope>NUCLEOTIDE SEQUENCE [LARGE SCALE GENOMIC DNA]</scope>
</reference>
<dbReference type="GO" id="GO:0005829">
    <property type="term" value="C:cytosol"/>
    <property type="evidence" value="ECO:0007669"/>
    <property type="project" value="TreeGrafter"/>
</dbReference>